<sequence length="219" mass="23877">MTNVPEALSILVERSIQLHEAIHDHVDTLIPHGELRAEIAFDSGVLALEHGTAALHLIEAGWTSSAFALMRPQFESLVRGIWLAHAASDLWIEKLSQPLTITAQKQANEGPMVAEMLKQLEAAPGAPAGIVGQLKEYRDVSWKALNSFNHGGIHALSKNVTGYSPKLIYDALRNSNAVMALTAQLVSIMTGDETNMVPVRRIHVDYADCLPIVHFPASH</sequence>
<accession>A0A858ZTL7</accession>
<dbReference type="Pfam" id="PF22491">
    <property type="entry name" value="DUF6988"/>
    <property type="match status" value="1"/>
</dbReference>
<evidence type="ECO:0000313" key="1">
    <source>
        <dbReference type="EMBL" id="QKD44158.1"/>
    </source>
</evidence>
<protein>
    <recommendedName>
        <fullName evidence="3">AbiV family abortive infection protein</fullName>
    </recommendedName>
</protein>
<dbReference type="Proteomes" id="UP000500755">
    <property type="component" value="Chromosome"/>
</dbReference>
<gene>
    <name evidence="1" type="ORF">HF896_11225</name>
</gene>
<evidence type="ECO:0008006" key="3">
    <source>
        <dbReference type="Google" id="ProtNLM"/>
    </source>
</evidence>
<dbReference type="AlphaFoldDB" id="A0A858ZTL7"/>
<dbReference type="EMBL" id="CP051298">
    <property type="protein sequence ID" value="QKD44158.1"/>
    <property type="molecule type" value="Genomic_DNA"/>
</dbReference>
<name>A0A858ZTL7_9BURK</name>
<organism evidence="1 2">
    <name type="scientific">Alicycliphilus denitrificans</name>
    <dbReference type="NCBI Taxonomy" id="179636"/>
    <lineage>
        <taxon>Bacteria</taxon>
        <taxon>Pseudomonadati</taxon>
        <taxon>Pseudomonadota</taxon>
        <taxon>Betaproteobacteria</taxon>
        <taxon>Burkholderiales</taxon>
        <taxon>Comamonadaceae</taxon>
        <taxon>Alicycliphilus</taxon>
    </lineage>
</organism>
<proteinExistence type="predicted"/>
<dbReference type="RefSeq" id="WP_168727865.1">
    <property type="nucleotide sequence ID" value="NZ_CP051298.1"/>
</dbReference>
<evidence type="ECO:0000313" key="2">
    <source>
        <dbReference type="Proteomes" id="UP000500755"/>
    </source>
</evidence>
<reference evidence="1 2" key="1">
    <citation type="submission" date="2020-05" db="EMBL/GenBank/DDBJ databases">
        <title>Complete genome sequence of Alicycliphilus denitrificans DP3.</title>
        <authorList>
            <person name="Chen X."/>
        </authorList>
    </citation>
    <scope>NUCLEOTIDE SEQUENCE [LARGE SCALE GENOMIC DNA]</scope>
    <source>
        <strain evidence="1 2">DP3</strain>
    </source>
</reference>
<dbReference type="InterPro" id="IPR054257">
    <property type="entry name" value="DUF6988"/>
</dbReference>